<keyword evidence="1" id="KW-0472">Membrane</keyword>
<organism evidence="2 3">
    <name type="scientific">Maribacter vaceletii</name>
    <dbReference type="NCBI Taxonomy" id="1206816"/>
    <lineage>
        <taxon>Bacteria</taxon>
        <taxon>Pseudomonadati</taxon>
        <taxon>Bacteroidota</taxon>
        <taxon>Flavobacteriia</taxon>
        <taxon>Flavobacteriales</taxon>
        <taxon>Flavobacteriaceae</taxon>
        <taxon>Maribacter</taxon>
    </lineage>
</organism>
<sequence>MGTLLHFRNIYQQAFENCHPNIAVILLKIYSVFCGAMLAFAIYAFMYRAFTGFEF</sequence>
<comment type="caution">
    <text evidence="2">The sequence shown here is derived from an EMBL/GenBank/DDBJ whole genome shotgun (WGS) entry which is preliminary data.</text>
</comment>
<dbReference type="Pfam" id="PF20532">
    <property type="entry name" value="DUF6747"/>
    <property type="match status" value="1"/>
</dbReference>
<dbReference type="Proteomes" id="UP000269412">
    <property type="component" value="Unassembled WGS sequence"/>
</dbReference>
<evidence type="ECO:0000313" key="2">
    <source>
        <dbReference type="EMBL" id="RKR07857.1"/>
    </source>
</evidence>
<name>A0A495DW82_9FLAO</name>
<protein>
    <submittedName>
        <fullName evidence="2">Uncharacterized protein</fullName>
    </submittedName>
</protein>
<dbReference type="InterPro" id="IPR046635">
    <property type="entry name" value="DUF6747"/>
</dbReference>
<keyword evidence="1" id="KW-1133">Transmembrane helix</keyword>
<accession>A0A495DW82</accession>
<feature type="transmembrane region" description="Helical" evidence="1">
    <location>
        <begin position="21"/>
        <end position="46"/>
    </location>
</feature>
<keyword evidence="1" id="KW-0812">Transmembrane</keyword>
<evidence type="ECO:0000313" key="3">
    <source>
        <dbReference type="Proteomes" id="UP000269412"/>
    </source>
</evidence>
<dbReference type="EMBL" id="RBIQ01000011">
    <property type="protein sequence ID" value="RKR07857.1"/>
    <property type="molecule type" value="Genomic_DNA"/>
</dbReference>
<keyword evidence="3" id="KW-1185">Reference proteome</keyword>
<dbReference type="RefSeq" id="WP_170146766.1">
    <property type="nucleotide sequence ID" value="NZ_RBIQ01000011.1"/>
</dbReference>
<dbReference type="AlphaFoldDB" id="A0A495DW82"/>
<gene>
    <name evidence="2" type="ORF">CLV91_3042</name>
</gene>
<proteinExistence type="predicted"/>
<reference evidence="2 3" key="1">
    <citation type="submission" date="2018-10" db="EMBL/GenBank/DDBJ databases">
        <title>Genomic Encyclopedia of Archaeal and Bacterial Type Strains, Phase II (KMG-II): from individual species to whole genera.</title>
        <authorList>
            <person name="Goeker M."/>
        </authorList>
    </citation>
    <scope>NUCLEOTIDE SEQUENCE [LARGE SCALE GENOMIC DNA]</scope>
    <source>
        <strain evidence="2 3">DSM 25230</strain>
    </source>
</reference>
<evidence type="ECO:0000256" key="1">
    <source>
        <dbReference type="SAM" id="Phobius"/>
    </source>
</evidence>